<evidence type="ECO:0000256" key="1">
    <source>
        <dbReference type="SAM" id="MobiDB-lite"/>
    </source>
</evidence>
<organism evidence="3 4">
    <name type="scientific">Hibiscus syriacus</name>
    <name type="common">Rose of Sharon</name>
    <dbReference type="NCBI Taxonomy" id="106335"/>
    <lineage>
        <taxon>Eukaryota</taxon>
        <taxon>Viridiplantae</taxon>
        <taxon>Streptophyta</taxon>
        <taxon>Embryophyta</taxon>
        <taxon>Tracheophyta</taxon>
        <taxon>Spermatophyta</taxon>
        <taxon>Magnoliopsida</taxon>
        <taxon>eudicotyledons</taxon>
        <taxon>Gunneridae</taxon>
        <taxon>Pentapetalae</taxon>
        <taxon>rosids</taxon>
        <taxon>malvids</taxon>
        <taxon>Malvales</taxon>
        <taxon>Malvaceae</taxon>
        <taxon>Malvoideae</taxon>
        <taxon>Hibiscus</taxon>
    </lineage>
</organism>
<dbReference type="EMBL" id="VEPZ02000240">
    <property type="protein sequence ID" value="KAE8729040.1"/>
    <property type="molecule type" value="Genomic_DNA"/>
</dbReference>
<protein>
    <submittedName>
        <fullName evidence="3">Leucine-rich repeat family protein</fullName>
    </submittedName>
</protein>
<feature type="region of interest" description="Disordered" evidence="1">
    <location>
        <begin position="429"/>
        <end position="456"/>
    </location>
</feature>
<evidence type="ECO:0000313" key="3">
    <source>
        <dbReference type="EMBL" id="KAE8729040.1"/>
    </source>
</evidence>
<evidence type="ECO:0000313" key="4">
    <source>
        <dbReference type="Proteomes" id="UP000436088"/>
    </source>
</evidence>
<comment type="caution">
    <text evidence="3">The sequence shown here is derived from an EMBL/GenBank/DDBJ whole genome shotgun (WGS) entry which is preliminary data.</text>
</comment>
<gene>
    <name evidence="3" type="ORF">F3Y22_tig00004004pilonHSYRG00029</name>
</gene>
<name>A0A6A3CI98_HIBSY</name>
<dbReference type="PANTHER" id="PTHR13233">
    <property type="entry name" value="MICROSPHERULE PROTEIN 1"/>
    <property type="match status" value="1"/>
</dbReference>
<dbReference type="InterPro" id="IPR037912">
    <property type="entry name" value="MCRS1"/>
</dbReference>
<dbReference type="PROSITE" id="PS50006">
    <property type="entry name" value="FHA_DOMAIN"/>
    <property type="match status" value="1"/>
</dbReference>
<dbReference type="Pfam" id="PF00498">
    <property type="entry name" value="FHA"/>
    <property type="match status" value="1"/>
</dbReference>
<dbReference type="GO" id="GO:0031011">
    <property type="term" value="C:Ino80 complex"/>
    <property type="evidence" value="ECO:0007669"/>
    <property type="project" value="InterPro"/>
</dbReference>
<evidence type="ECO:0000259" key="2">
    <source>
        <dbReference type="PROSITE" id="PS50006"/>
    </source>
</evidence>
<dbReference type="PANTHER" id="PTHR13233:SF0">
    <property type="entry name" value="MICROSPHERULE PROTEIN 1"/>
    <property type="match status" value="1"/>
</dbReference>
<dbReference type="OrthoDB" id="10262769at2759"/>
<dbReference type="InterPro" id="IPR000253">
    <property type="entry name" value="FHA_dom"/>
</dbReference>
<dbReference type="InterPro" id="IPR008984">
    <property type="entry name" value="SMAD_FHA_dom_sf"/>
</dbReference>
<dbReference type="AlphaFoldDB" id="A0A6A3CI98"/>
<dbReference type="GO" id="GO:0045944">
    <property type="term" value="P:positive regulation of transcription by RNA polymerase II"/>
    <property type="evidence" value="ECO:0007669"/>
    <property type="project" value="TreeGrafter"/>
</dbReference>
<dbReference type="Pfam" id="PF13325">
    <property type="entry name" value="MCRS_N"/>
    <property type="match status" value="1"/>
</dbReference>
<keyword evidence="4" id="KW-1185">Reference proteome</keyword>
<dbReference type="SMART" id="SM00240">
    <property type="entry name" value="FHA"/>
    <property type="match status" value="1"/>
</dbReference>
<proteinExistence type="predicted"/>
<dbReference type="InterPro" id="IPR025999">
    <property type="entry name" value="MCRS_N"/>
</dbReference>
<reference evidence="3" key="1">
    <citation type="submission" date="2019-09" db="EMBL/GenBank/DDBJ databases">
        <title>Draft genome information of white flower Hibiscus syriacus.</title>
        <authorList>
            <person name="Kim Y.-M."/>
        </authorList>
    </citation>
    <scope>NUCLEOTIDE SEQUENCE [LARGE SCALE GENOMIC DNA]</scope>
    <source>
        <strain evidence="3">YM2019G1</strain>
    </source>
</reference>
<dbReference type="GO" id="GO:0002151">
    <property type="term" value="F:G-quadruplex RNA binding"/>
    <property type="evidence" value="ECO:0007669"/>
    <property type="project" value="InterPro"/>
</dbReference>
<dbReference type="GO" id="GO:0071339">
    <property type="term" value="C:MLL1 complex"/>
    <property type="evidence" value="ECO:0007669"/>
    <property type="project" value="InterPro"/>
</dbReference>
<accession>A0A6A3CI98</accession>
<dbReference type="SUPFAM" id="SSF49879">
    <property type="entry name" value="SMAD/FHA domain"/>
    <property type="match status" value="1"/>
</dbReference>
<feature type="region of interest" description="Disordered" evidence="1">
    <location>
        <begin position="346"/>
        <end position="367"/>
    </location>
</feature>
<dbReference type="Gene3D" id="2.60.200.20">
    <property type="match status" value="1"/>
</dbReference>
<sequence>MGALAPAVPSWIPEDDLLLKNAIEAGASLESLAKGAVRFSRKFTVRELQDRWDSLLYDPVVSEEASSHIIEFECSASSTAGNSNDSNSLFGKRKPESVRSCCDALSKRIRNDPFNSMDLSLLVEPNDSNSIGLEDEPLLGNPISDHFRVQETNVNVMHCSFPQIQESPHILGENQFLVESDSGTEELQESKEFPMHSLLEDNDKENICSWFEGNQIFNSPIVEHGLSIWRTDEDFSASVISADDGLGQTVLNEGDTCAPPDDGIAQIESEIPCEASENTVADTEGYLMEITNTLMNDEPFLLDVDAKDVIDKSFFEGLRSLLASSPNNGDQDQMTESMTIETHDNLAKVSSSGLEESDEVAGSRPMDGPVSCNSNVLNLSSCTLNSEDPEIPCNEDAVFPKQLCLSTASSTGHKEPDNPLSAFVKDYSRGQKASERGPFLIQRDKKDPGQSHGSSQIKISHMIPEVGQLHAEVKCEDYPCVAPRGDGFLSNASAQSNSINVSDGTFPPTLPKENSEENLLGMHTNHSSANSLTGKPALCSDNHDSFPPVNPSGIKQEVDALQTIISPEPVVKPPPLKVAELHIESDDNVPYYSDGEAMILDMDLYPDDEDLCDQEVAKYQHEDRIRAIMRLEQAYRSFMQRDIASHEAFAVLYGRHSNHYYIKKHEILLGRTTEDFIVDIDLGRQGCANTVARQQAIIKMEEDGSFHLKNLGKCSIWIKDNKVAPGQNLGLQSGDVILIRGTPLIFQTNQNCVKQYLKSMAEKKLSSGTPC</sequence>
<dbReference type="Proteomes" id="UP000436088">
    <property type="component" value="Unassembled WGS sequence"/>
</dbReference>
<dbReference type="GO" id="GO:0044545">
    <property type="term" value="C:NSL complex"/>
    <property type="evidence" value="ECO:0007669"/>
    <property type="project" value="TreeGrafter"/>
</dbReference>
<feature type="domain" description="FHA" evidence="2">
    <location>
        <begin position="667"/>
        <end position="723"/>
    </location>
</feature>